<dbReference type="GO" id="GO:0000981">
    <property type="term" value="F:DNA-binding transcription factor activity, RNA polymerase II-specific"/>
    <property type="evidence" value="ECO:0007669"/>
    <property type="project" value="TreeGrafter"/>
</dbReference>
<evidence type="ECO:0000256" key="7">
    <source>
        <dbReference type="ARBA" id="ARBA00022833"/>
    </source>
</evidence>
<dbReference type="GO" id="GO:0003677">
    <property type="term" value="F:DNA binding"/>
    <property type="evidence" value="ECO:0007669"/>
    <property type="project" value="UniProtKB-UniRule"/>
</dbReference>
<feature type="compositionally biased region" description="Low complexity" evidence="15">
    <location>
        <begin position="669"/>
        <end position="678"/>
    </location>
</feature>
<feature type="compositionally biased region" description="Polar residues" evidence="15">
    <location>
        <begin position="697"/>
        <end position="708"/>
    </location>
</feature>
<dbReference type="CDD" id="cd00086">
    <property type="entry name" value="homeodomain"/>
    <property type="match status" value="1"/>
</dbReference>
<accession>A0A672Y7A0</accession>
<evidence type="ECO:0000256" key="3">
    <source>
        <dbReference type="ARBA" id="ARBA00022491"/>
    </source>
</evidence>
<evidence type="ECO:0000256" key="12">
    <source>
        <dbReference type="ARBA" id="ARBA00023242"/>
    </source>
</evidence>
<feature type="compositionally biased region" description="Polar residues" evidence="15">
    <location>
        <begin position="347"/>
        <end position="366"/>
    </location>
</feature>
<feature type="compositionally biased region" description="Low complexity" evidence="15">
    <location>
        <begin position="856"/>
        <end position="879"/>
    </location>
</feature>
<feature type="domain" description="C2H2-type" evidence="17">
    <location>
        <begin position="289"/>
        <end position="318"/>
    </location>
</feature>
<dbReference type="GO" id="GO:0005634">
    <property type="term" value="C:nucleus"/>
    <property type="evidence" value="ECO:0007669"/>
    <property type="project" value="UniProtKB-SubCell"/>
</dbReference>
<keyword evidence="12 14" id="KW-0539">Nucleus</keyword>
<dbReference type="PROSITE" id="PS50157">
    <property type="entry name" value="ZINC_FINGER_C2H2_2"/>
    <property type="match status" value="2"/>
</dbReference>
<feature type="domain" description="Homeobox" evidence="16">
    <location>
        <begin position="950"/>
        <end position="1021"/>
    </location>
</feature>
<evidence type="ECO:0000256" key="10">
    <source>
        <dbReference type="ARBA" id="ARBA00023155"/>
    </source>
</evidence>
<dbReference type="PROSITE" id="PS50071">
    <property type="entry name" value="HOMEOBOX_2"/>
    <property type="match status" value="1"/>
</dbReference>
<feature type="compositionally biased region" description="Polar residues" evidence="15">
    <location>
        <begin position="616"/>
        <end position="634"/>
    </location>
</feature>
<feature type="compositionally biased region" description="Basic and acidic residues" evidence="15">
    <location>
        <begin position="685"/>
        <end position="696"/>
    </location>
</feature>
<keyword evidence="6 13" id="KW-0863">Zinc-finger</keyword>
<feature type="region of interest" description="Disordered" evidence="15">
    <location>
        <begin position="135"/>
        <end position="161"/>
    </location>
</feature>
<dbReference type="SMART" id="SM00355">
    <property type="entry name" value="ZnF_C2H2"/>
    <property type="match status" value="5"/>
</dbReference>
<name>A0A672Y7A0_9TELE</name>
<keyword evidence="11" id="KW-0804">Transcription</keyword>
<keyword evidence="2" id="KW-0217">Developmental protein</keyword>
<dbReference type="AlphaFoldDB" id="A0A672Y7A0"/>
<evidence type="ECO:0000256" key="5">
    <source>
        <dbReference type="ARBA" id="ARBA00022737"/>
    </source>
</evidence>
<dbReference type="Pfam" id="PF13912">
    <property type="entry name" value="zf-C2H2_6"/>
    <property type="match status" value="1"/>
</dbReference>
<evidence type="ECO:0000259" key="17">
    <source>
        <dbReference type="PROSITE" id="PS50157"/>
    </source>
</evidence>
<feature type="region of interest" description="Disordered" evidence="15">
    <location>
        <begin position="839"/>
        <end position="879"/>
    </location>
</feature>
<dbReference type="SMART" id="SM00389">
    <property type="entry name" value="HOX"/>
    <property type="match status" value="1"/>
</dbReference>
<dbReference type="InterPro" id="IPR013087">
    <property type="entry name" value="Znf_C2H2_type"/>
</dbReference>
<evidence type="ECO:0000259" key="16">
    <source>
        <dbReference type="PROSITE" id="PS50071"/>
    </source>
</evidence>
<evidence type="ECO:0000256" key="6">
    <source>
        <dbReference type="ARBA" id="ARBA00022771"/>
    </source>
</evidence>
<feature type="domain" description="C2H2-type" evidence="17">
    <location>
        <begin position="1135"/>
        <end position="1163"/>
    </location>
</feature>
<comment type="similarity">
    <text evidence="1">Belongs to the teashirt C2H2-type zinc-finger protein family.</text>
</comment>
<evidence type="ECO:0000256" key="8">
    <source>
        <dbReference type="ARBA" id="ARBA00023015"/>
    </source>
</evidence>
<keyword evidence="4" id="KW-0479">Metal-binding</keyword>
<keyword evidence="3" id="KW-0678">Repressor</keyword>
<feature type="compositionally biased region" description="Basic and acidic residues" evidence="15">
    <location>
        <begin position="720"/>
        <end position="732"/>
    </location>
</feature>
<reference evidence="18" key="2">
    <citation type="submission" date="2025-08" db="UniProtKB">
        <authorList>
            <consortium name="Ensembl"/>
        </authorList>
    </citation>
    <scope>IDENTIFICATION</scope>
</reference>
<feature type="region of interest" description="Disordered" evidence="15">
    <location>
        <begin position="918"/>
        <end position="958"/>
    </location>
</feature>
<dbReference type="GO" id="GO:0008270">
    <property type="term" value="F:zinc ion binding"/>
    <property type="evidence" value="ECO:0007669"/>
    <property type="project" value="UniProtKB-KW"/>
</dbReference>
<feature type="compositionally biased region" description="Polar residues" evidence="15">
    <location>
        <begin position="918"/>
        <end position="930"/>
    </location>
</feature>
<evidence type="ECO:0000256" key="14">
    <source>
        <dbReference type="PROSITE-ProRule" id="PRU00108"/>
    </source>
</evidence>
<feature type="compositionally biased region" description="Low complexity" evidence="15">
    <location>
        <begin position="145"/>
        <end position="158"/>
    </location>
</feature>
<protein>
    <recommendedName>
        <fullName evidence="20">Teashirt zinc finger homeobox 3b</fullName>
    </recommendedName>
</protein>
<feature type="DNA-binding region" description="Homeobox" evidence="14">
    <location>
        <begin position="952"/>
        <end position="1022"/>
    </location>
</feature>
<keyword evidence="10 14" id="KW-0371">Homeobox</keyword>
<evidence type="ECO:0000256" key="2">
    <source>
        <dbReference type="ARBA" id="ARBA00022473"/>
    </source>
</evidence>
<evidence type="ECO:0000313" key="18">
    <source>
        <dbReference type="Ensembl" id="ENSSORP00005002318.1"/>
    </source>
</evidence>
<comment type="subcellular location">
    <subcellularLocation>
        <location evidence="14">Nucleus</location>
    </subcellularLocation>
</comment>
<dbReference type="Gene3D" id="3.30.160.60">
    <property type="entry name" value="Classic Zinc Finger"/>
    <property type="match status" value="1"/>
</dbReference>
<dbReference type="InterPro" id="IPR001356">
    <property type="entry name" value="HD"/>
</dbReference>
<gene>
    <name evidence="18" type="primary">tshz3b</name>
</gene>
<keyword evidence="19" id="KW-1185">Reference proteome</keyword>
<evidence type="ECO:0008006" key="20">
    <source>
        <dbReference type="Google" id="ProtNLM"/>
    </source>
</evidence>
<evidence type="ECO:0000256" key="11">
    <source>
        <dbReference type="ARBA" id="ARBA00023163"/>
    </source>
</evidence>
<keyword evidence="9 14" id="KW-0238">DNA-binding</keyword>
<feature type="compositionally biased region" description="Basic and acidic residues" evidence="15">
    <location>
        <begin position="73"/>
        <end position="86"/>
    </location>
</feature>
<feature type="region of interest" description="Disordered" evidence="15">
    <location>
        <begin position="611"/>
        <end position="635"/>
    </location>
</feature>
<dbReference type="PANTHER" id="PTHR12487:SF5">
    <property type="entry name" value="TEASHIRT HOMOLOG 3"/>
    <property type="match status" value="1"/>
</dbReference>
<evidence type="ECO:0000256" key="4">
    <source>
        <dbReference type="ARBA" id="ARBA00022723"/>
    </source>
</evidence>
<dbReference type="InterPro" id="IPR027008">
    <property type="entry name" value="Teashirt_fam"/>
</dbReference>
<dbReference type="Ensembl" id="ENSSORT00005002377.1">
    <property type="protein sequence ID" value="ENSSORP00005002318.1"/>
    <property type="gene ID" value="ENSSORG00005001398.1"/>
</dbReference>
<keyword evidence="8" id="KW-0805">Transcription regulation</keyword>
<keyword evidence="5" id="KW-0677">Repeat</keyword>
<organism evidence="18 19">
    <name type="scientific">Sphaeramia orbicularis</name>
    <name type="common">orbiculate cardinalfish</name>
    <dbReference type="NCBI Taxonomy" id="375764"/>
    <lineage>
        <taxon>Eukaryota</taxon>
        <taxon>Metazoa</taxon>
        <taxon>Chordata</taxon>
        <taxon>Craniata</taxon>
        <taxon>Vertebrata</taxon>
        <taxon>Euteleostomi</taxon>
        <taxon>Actinopterygii</taxon>
        <taxon>Neopterygii</taxon>
        <taxon>Teleostei</taxon>
        <taxon>Neoteleostei</taxon>
        <taxon>Acanthomorphata</taxon>
        <taxon>Gobiaria</taxon>
        <taxon>Kurtiformes</taxon>
        <taxon>Apogonoidei</taxon>
        <taxon>Apogonidae</taxon>
        <taxon>Apogoninae</taxon>
        <taxon>Sphaeramia</taxon>
    </lineage>
</organism>
<dbReference type="PANTHER" id="PTHR12487">
    <property type="entry name" value="TEASHIRT-RELATED"/>
    <property type="match status" value="1"/>
</dbReference>
<dbReference type="PROSITE" id="PS00028">
    <property type="entry name" value="ZINC_FINGER_C2H2_1"/>
    <property type="match status" value="4"/>
</dbReference>
<evidence type="ECO:0000313" key="19">
    <source>
        <dbReference type="Proteomes" id="UP000472271"/>
    </source>
</evidence>
<evidence type="ECO:0000256" key="9">
    <source>
        <dbReference type="ARBA" id="ARBA00023125"/>
    </source>
</evidence>
<feature type="region of interest" description="Disordered" evidence="15">
    <location>
        <begin position="339"/>
        <end position="366"/>
    </location>
</feature>
<proteinExistence type="inferred from homology"/>
<evidence type="ECO:0000256" key="13">
    <source>
        <dbReference type="PROSITE-ProRule" id="PRU00042"/>
    </source>
</evidence>
<evidence type="ECO:0000256" key="15">
    <source>
        <dbReference type="SAM" id="MobiDB-lite"/>
    </source>
</evidence>
<dbReference type="InterPro" id="IPR058631">
    <property type="entry name" value="TSHZ1-3_homeodomain"/>
</dbReference>
<feature type="region of interest" description="Disordered" evidence="15">
    <location>
        <begin position="50"/>
        <end position="96"/>
    </location>
</feature>
<reference evidence="18" key="1">
    <citation type="submission" date="2019-06" db="EMBL/GenBank/DDBJ databases">
        <authorList>
            <consortium name="Wellcome Sanger Institute Data Sharing"/>
        </authorList>
    </citation>
    <scope>NUCLEOTIDE SEQUENCE [LARGE SCALE GENOMIC DNA]</scope>
</reference>
<feature type="region of interest" description="Disordered" evidence="15">
    <location>
        <begin position="656"/>
        <end position="744"/>
    </location>
</feature>
<evidence type="ECO:0000256" key="1">
    <source>
        <dbReference type="ARBA" id="ARBA00007158"/>
    </source>
</evidence>
<reference evidence="18" key="3">
    <citation type="submission" date="2025-09" db="UniProtKB">
        <authorList>
            <consortium name="Ensembl"/>
        </authorList>
    </citation>
    <scope>IDENTIFICATION</scope>
</reference>
<dbReference type="Proteomes" id="UP000472271">
    <property type="component" value="Chromosome 3"/>
</dbReference>
<keyword evidence="7" id="KW-0862">Zinc</keyword>
<sequence>IDRQEPLSPRLIQKEAVLLDEDLDGDDSAQEGEEPAAKFLCQDKDFLLKDRPGSTGFHDSPNAADFSGQELDSESHLSESSDRMSDFESSSLKNEEDVLLSKDPANALSLLEKMKAIYTSFLTNSYWSTLNLNLSQPPAEKPPRSHSSSSSSSSSSSCGSGGYDWHQTAMAKTLQQASQNHHNRMGLVHHPTVAVSTASTEPNLFSTVQLYRQSSKLYGSIFTGASKFRCKDCSAAYDTLVELTVHMNETGHYRDDNHETDSEGAKRWSKPRKRSLLEMEGKEDAQKVLKCMYCGHSFESLQDLSVHMIKTKHYQKVPLKEPVTPVAAKIISSARKRAPIDLEIPSSPDSNGGTTPKPTSLNDSNDILQKATNPYITPNNRYGHQNGASYAWQFESRKSQILKCMECGSSHDTLQELTAHMMVTGHFIKVTNSAIKKGKPIIESPTPVPTSNSTAEEKVQSVPLAATTFSPPPAPVPPPASISPTAMVVEIKKEEKEEECTKESIVNNGNIVNKEKKAGCEDEAEEKFDISSKYTYLTEEDLDESPKGGLDILKSLENTVTSAINKAQNGAPSWGGYPSIHAAYQLPNIMKLSLGNSGKSSPLKYMFPGGEILSPTGKNQPLISPPSRQTSPLPKNNFHAMEELVKKVTEKVAKVEEKMREPGGAVRASPPRRTTPSPCNSEAGDSARGESPKDNRTGNCKTPESTSCVEKGLGDANGANHRESNGDIKESVENGVESTAVTSPLPASLCGSTAIITDHPPPEQPFVNPLSALQSVMNVHLGKAAKPALPSLDPMSMLFKMSNSLAEKAAVAASTPPAPTKKPTNDHLDRYFYQQHLNNDQPIDLTKGKTADKNGTSGSMGSTALSSTTSTPSSISPSSTITMTKASAAVASFMSSSPLRENALSDISDMLRNLTESQAVSKASTPTSLSERSDIEGATQEETEDVSPAQKRKGRQSNWNPQHLLILQAQFASSLRQTSDGKYMMSDLSPQERMHISRFTGLSMTTISHWLANVKYQLRRTGGTKFLKNLDSGHPVFFCSDCASQIRSPSTYVSHLESHLGFRLRDLAKLSGEQLLSQISQHPHQQRHTKGLSEKLLSNIHPSSHPLPSSLPTALPPSLPITLPSSLTTSLGAVYQCKLCNRTFASKHAVKLHLSKTHGKSPEDHLMYVCELEKQ</sequence>
<dbReference type="Pfam" id="PF26094">
    <property type="entry name" value="HTH_TSHZ3"/>
    <property type="match status" value="1"/>
</dbReference>